<evidence type="ECO:0000259" key="2">
    <source>
        <dbReference type="Pfam" id="PF13474"/>
    </source>
</evidence>
<keyword evidence="1" id="KW-0732">Signal</keyword>
<evidence type="ECO:0000313" key="4">
    <source>
        <dbReference type="Proteomes" id="UP000698028"/>
    </source>
</evidence>
<accession>A0ABS6V6W0</accession>
<evidence type="ECO:0000313" key="3">
    <source>
        <dbReference type="EMBL" id="MBW0145226.1"/>
    </source>
</evidence>
<organism evidence="3 4">
    <name type="scientific">Sphingomicrobium clamense</name>
    <dbReference type="NCBI Taxonomy" id="2851013"/>
    <lineage>
        <taxon>Bacteria</taxon>
        <taxon>Pseudomonadati</taxon>
        <taxon>Pseudomonadota</taxon>
        <taxon>Alphaproteobacteria</taxon>
        <taxon>Sphingomonadales</taxon>
        <taxon>Sphingomonadaceae</taxon>
        <taxon>Sphingomicrobium</taxon>
    </lineage>
</organism>
<dbReference type="Pfam" id="PF13474">
    <property type="entry name" value="SnoaL_3"/>
    <property type="match status" value="1"/>
</dbReference>
<dbReference type="InterPro" id="IPR037401">
    <property type="entry name" value="SnoaL-like"/>
</dbReference>
<feature type="domain" description="SnoaL-like" evidence="2">
    <location>
        <begin position="72"/>
        <end position="139"/>
    </location>
</feature>
<sequence length="149" mass="16489">MRTIFYAAAAVALGCSPAKAQQWDAQQTEVWTAVSDSWKRNIDNGAWHVDMVANAYGWSGNAVVPNSSSDIQRSSSIFGAEGEVLHYRLSPLQISVHGETAVAHYFAEVTETDHQGERENSTERCSDTLVKHEGRWKFLGWGCADLRSD</sequence>
<comment type="caution">
    <text evidence="3">The sequence shown here is derived from an EMBL/GenBank/DDBJ whole genome shotgun (WGS) entry which is preliminary data.</text>
</comment>
<feature type="signal peptide" evidence="1">
    <location>
        <begin position="1"/>
        <end position="20"/>
    </location>
</feature>
<proteinExistence type="predicted"/>
<dbReference type="Proteomes" id="UP000698028">
    <property type="component" value="Unassembled WGS sequence"/>
</dbReference>
<feature type="chain" id="PRO_5046739706" evidence="1">
    <location>
        <begin position="21"/>
        <end position="149"/>
    </location>
</feature>
<reference evidence="3 4" key="1">
    <citation type="submission" date="2021-07" db="EMBL/GenBank/DDBJ databases">
        <title>The draft genome sequence of Sphingomicrobium sp. B8.</title>
        <authorList>
            <person name="Mu L."/>
        </authorList>
    </citation>
    <scope>NUCLEOTIDE SEQUENCE [LARGE SCALE GENOMIC DNA]</scope>
    <source>
        <strain evidence="3 4">B8</strain>
    </source>
</reference>
<protein>
    <submittedName>
        <fullName evidence="3">Nuclear transport factor 2 family protein</fullName>
    </submittedName>
</protein>
<dbReference type="RefSeq" id="WP_218633150.1">
    <property type="nucleotide sequence ID" value="NZ_JAHVAH010000001.1"/>
</dbReference>
<name>A0ABS6V6W0_9SPHN</name>
<gene>
    <name evidence="3" type="ORF">KTQ36_07945</name>
</gene>
<dbReference type="EMBL" id="JAHVAH010000001">
    <property type="protein sequence ID" value="MBW0145226.1"/>
    <property type="molecule type" value="Genomic_DNA"/>
</dbReference>
<keyword evidence="4" id="KW-1185">Reference proteome</keyword>
<dbReference type="PROSITE" id="PS51257">
    <property type="entry name" value="PROKAR_LIPOPROTEIN"/>
    <property type="match status" value="1"/>
</dbReference>
<evidence type="ECO:0000256" key="1">
    <source>
        <dbReference type="SAM" id="SignalP"/>
    </source>
</evidence>